<evidence type="ECO:0000313" key="6">
    <source>
        <dbReference type="Proteomes" id="UP000537747"/>
    </source>
</evidence>
<dbReference type="Proteomes" id="UP000537747">
    <property type="component" value="Unassembled WGS sequence"/>
</dbReference>
<comment type="caution">
    <text evidence="5">The sequence shown here is derived from an EMBL/GenBank/DDBJ whole genome shotgun (WGS) entry which is preliminary data.</text>
</comment>
<dbReference type="GO" id="GO:0030833">
    <property type="term" value="P:regulation of actin filament polymerization"/>
    <property type="evidence" value="ECO:0007669"/>
    <property type="project" value="TreeGrafter"/>
</dbReference>
<feature type="non-terminal residue" evidence="5">
    <location>
        <position position="602"/>
    </location>
</feature>
<dbReference type="EMBL" id="VYZQ01003592">
    <property type="protein sequence ID" value="NXS15440.1"/>
    <property type="molecule type" value="Genomic_DNA"/>
</dbReference>
<dbReference type="InterPro" id="IPR000198">
    <property type="entry name" value="RhoGAP_dom"/>
</dbReference>
<dbReference type="InterPro" id="IPR057323">
    <property type="entry name" value="RHG40/28/18_ubiquitin"/>
</dbReference>
<keyword evidence="3" id="KW-0472">Membrane</keyword>
<dbReference type="GO" id="GO:0007165">
    <property type="term" value="P:signal transduction"/>
    <property type="evidence" value="ECO:0007669"/>
    <property type="project" value="InterPro"/>
</dbReference>
<dbReference type="GO" id="GO:0005737">
    <property type="term" value="C:cytoplasm"/>
    <property type="evidence" value="ECO:0007669"/>
    <property type="project" value="TreeGrafter"/>
</dbReference>
<gene>
    <name evidence="5" type="primary">Arhgap18</name>
    <name evidence="5" type="ORF">MYSCRO_R05200</name>
</gene>
<dbReference type="SMART" id="SM00324">
    <property type="entry name" value="RhoGAP"/>
    <property type="match status" value="1"/>
</dbReference>
<keyword evidence="3" id="KW-1133">Transmembrane helix</keyword>
<keyword evidence="6" id="KW-1185">Reference proteome</keyword>
<protein>
    <submittedName>
        <fullName evidence="5">RHG18 protein</fullName>
    </submittedName>
</protein>
<dbReference type="Pfam" id="PF25442">
    <property type="entry name" value="Ubiquitin_RHG40_C"/>
    <property type="match status" value="1"/>
</dbReference>
<feature type="region of interest" description="Disordered" evidence="2">
    <location>
        <begin position="1"/>
        <end position="30"/>
    </location>
</feature>
<reference evidence="5 6" key="1">
    <citation type="submission" date="2019-09" db="EMBL/GenBank/DDBJ databases">
        <title>Bird 10,000 Genomes (B10K) Project - Family phase.</title>
        <authorList>
            <person name="Zhang G."/>
        </authorList>
    </citation>
    <scope>NUCLEOTIDE SEQUENCE [LARGE SCALE GENOMIC DNA]</scope>
    <source>
        <strain evidence="5">B10K-DU-002-82</strain>
    </source>
</reference>
<dbReference type="AlphaFoldDB" id="A0A7L2S1I8"/>
<dbReference type="SUPFAM" id="SSF48350">
    <property type="entry name" value="GTPase activation domain, GAP"/>
    <property type="match status" value="1"/>
</dbReference>
<feature type="compositionally biased region" description="Basic and acidic residues" evidence="2">
    <location>
        <begin position="157"/>
        <end position="169"/>
    </location>
</feature>
<accession>A0A7L2S1I8</accession>
<dbReference type="OrthoDB" id="27680at2759"/>
<evidence type="ECO:0000256" key="3">
    <source>
        <dbReference type="SAM" id="Phobius"/>
    </source>
</evidence>
<evidence type="ECO:0000259" key="4">
    <source>
        <dbReference type="PROSITE" id="PS50238"/>
    </source>
</evidence>
<evidence type="ECO:0000256" key="2">
    <source>
        <dbReference type="SAM" id="MobiDB-lite"/>
    </source>
</evidence>
<dbReference type="GO" id="GO:0005096">
    <property type="term" value="F:GTPase activator activity"/>
    <property type="evidence" value="ECO:0007669"/>
    <property type="project" value="UniProtKB-KW"/>
</dbReference>
<sequence length="602" mass="68305">RRSGQYTMNHDHSKKIPDGASFDRSGSQDSLDELSMDDYWKELENIHETRGNNHEERVALVVKEPDEGELEEEWLKEAGLSNLFGESSGDSLESVVFLSTLTRTQKAAVEKRIETVTQTMRKKNKQHQIPDVRDIFRLQNDSKGKVCDGSEPSTVRTSEKKNETHDGTKGPKFSLGTDEQKSLLEDMPSSDTDINLEISFSEQAVNLKDSSVDKMYKGGGSDTLLPNFRLPKDKTGTTKIGDLAPQDMKKVYSLALIELTALYDILGTEFKQQKAVKIKTKDSGLFGVPLSLLLEQDQKKVPGTKTPLIFQKLIAQIEETTLETEGLLRIPGVATRVKGLCQELEAKFYEGTFNWENVKQHDAASLLKLFIRELPQPLLTVEYLKAFQDVQNLPTRKQQLQALNLLVILLPEANRDTLKVRIVNIIFPHKYFVCFCESTVMNAGVFLTFFLLFSSKLMLKLIPKFIVNQVRKQNTESQKKEKKDKAMKKLLKKMAYDREKHEKQEKAPNDTDVPQGVIRVQAPHLSKVSMAIQLTEELKAGDIVARFLSQKSGNVQTLKKEEVFLYEIGGNIGERCLDDDTYMKDLYQLNPNAEWVIKPKQS</sequence>
<feature type="region of interest" description="Disordered" evidence="2">
    <location>
        <begin position="142"/>
        <end position="178"/>
    </location>
</feature>
<dbReference type="PANTHER" id="PTHR14963:SF6">
    <property type="entry name" value="RHO GTPASE-ACTIVATING PROTEIN 18"/>
    <property type="match status" value="1"/>
</dbReference>
<dbReference type="Pfam" id="PF00620">
    <property type="entry name" value="RhoGAP"/>
    <property type="match status" value="1"/>
</dbReference>
<feature type="non-terminal residue" evidence="5">
    <location>
        <position position="1"/>
    </location>
</feature>
<dbReference type="GO" id="GO:0051056">
    <property type="term" value="P:regulation of small GTPase mediated signal transduction"/>
    <property type="evidence" value="ECO:0007669"/>
    <property type="project" value="TreeGrafter"/>
</dbReference>
<keyword evidence="3" id="KW-0812">Transmembrane</keyword>
<name>A0A7L2S1I8_9PASS</name>
<evidence type="ECO:0000313" key="5">
    <source>
        <dbReference type="EMBL" id="NXS15440.1"/>
    </source>
</evidence>
<proteinExistence type="predicted"/>
<dbReference type="InterPro" id="IPR008936">
    <property type="entry name" value="Rho_GTPase_activation_prot"/>
</dbReference>
<dbReference type="PANTHER" id="PTHR14963">
    <property type="entry name" value="RHO GTPASE ACTIVATING PROTEIN 18,19-RELATED"/>
    <property type="match status" value="1"/>
</dbReference>
<keyword evidence="1" id="KW-0343">GTPase activation</keyword>
<feature type="domain" description="Rho-GAP" evidence="4">
    <location>
        <begin position="288"/>
        <end position="498"/>
    </location>
</feature>
<feature type="transmembrane region" description="Helical" evidence="3">
    <location>
        <begin position="440"/>
        <end position="459"/>
    </location>
</feature>
<evidence type="ECO:0000256" key="1">
    <source>
        <dbReference type="ARBA" id="ARBA00022468"/>
    </source>
</evidence>
<dbReference type="PROSITE" id="PS50238">
    <property type="entry name" value="RHOGAP"/>
    <property type="match status" value="1"/>
</dbReference>
<dbReference type="Gene3D" id="1.10.555.10">
    <property type="entry name" value="Rho GTPase activation protein"/>
    <property type="match status" value="1"/>
</dbReference>
<organism evidence="5 6">
    <name type="scientific">Mystacornis crossleyi</name>
    <dbReference type="NCBI Taxonomy" id="98133"/>
    <lineage>
        <taxon>Eukaryota</taxon>
        <taxon>Metazoa</taxon>
        <taxon>Chordata</taxon>
        <taxon>Craniata</taxon>
        <taxon>Vertebrata</taxon>
        <taxon>Euteleostomi</taxon>
        <taxon>Archelosauria</taxon>
        <taxon>Archosauria</taxon>
        <taxon>Dinosauria</taxon>
        <taxon>Saurischia</taxon>
        <taxon>Theropoda</taxon>
        <taxon>Coelurosauria</taxon>
        <taxon>Aves</taxon>
        <taxon>Neognathae</taxon>
        <taxon>Neoaves</taxon>
        <taxon>Telluraves</taxon>
        <taxon>Australaves</taxon>
        <taxon>Passeriformes</taxon>
        <taxon>Sylvioidea</taxon>
        <taxon>Timaliidae</taxon>
        <taxon>Mystacornis</taxon>
    </lineage>
</organism>